<name>A0A6J8EUU5_MYTCO</name>
<gene>
    <name evidence="2" type="ORF">MCOR_56233</name>
</gene>
<organism evidence="2 3">
    <name type="scientific">Mytilus coruscus</name>
    <name type="common">Sea mussel</name>
    <dbReference type="NCBI Taxonomy" id="42192"/>
    <lineage>
        <taxon>Eukaryota</taxon>
        <taxon>Metazoa</taxon>
        <taxon>Spiralia</taxon>
        <taxon>Lophotrochozoa</taxon>
        <taxon>Mollusca</taxon>
        <taxon>Bivalvia</taxon>
        <taxon>Autobranchia</taxon>
        <taxon>Pteriomorphia</taxon>
        <taxon>Mytilida</taxon>
        <taxon>Mytiloidea</taxon>
        <taxon>Mytilidae</taxon>
        <taxon>Mytilinae</taxon>
        <taxon>Mytilus</taxon>
    </lineage>
</organism>
<evidence type="ECO:0000313" key="3">
    <source>
        <dbReference type="Proteomes" id="UP000507470"/>
    </source>
</evidence>
<sequence length="192" mass="21237">MSGKKAAVIRRSQQPASAVQHQAATTTTDQHASEQLSELSSTLITSKPVVPSNPFVQFRQLTTSHVDQQQTTNPFTTTSQISQETPFQPTHSSNPFAPLNQSTSSPASTTNPFEMTDFPIIQLASSPSVFQQTFNYPEPITPTCSSPIPFDTPERPLHRRPIPDRKIDGIFQRLSTLEKNQTEIKKTTSKLS</sequence>
<feature type="region of interest" description="Disordered" evidence="1">
    <location>
        <begin position="64"/>
        <end position="113"/>
    </location>
</feature>
<dbReference type="Proteomes" id="UP000507470">
    <property type="component" value="Unassembled WGS sequence"/>
</dbReference>
<accession>A0A6J8EUU5</accession>
<dbReference type="AlphaFoldDB" id="A0A6J8EUU5"/>
<evidence type="ECO:0000313" key="2">
    <source>
        <dbReference type="EMBL" id="CAC5424314.1"/>
    </source>
</evidence>
<reference evidence="2 3" key="1">
    <citation type="submission" date="2020-06" db="EMBL/GenBank/DDBJ databases">
        <authorList>
            <person name="Li R."/>
            <person name="Bekaert M."/>
        </authorList>
    </citation>
    <scope>NUCLEOTIDE SEQUENCE [LARGE SCALE GENOMIC DNA]</scope>
    <source>
        <strain evidence="3">wild</strain>
    </source>
</reference>
<protein>
    <submittedName>
        <fullName evidence="2">Uncharacterized protein</fullName>
    </submittedName>
</protein>
<keyword evidence="3" id="KW-1185">Reference proteome</keyword>
<feature type="compositionally biased region" description="Low complexity" evidence="1">
    <location>
        <begin position="16"/>
        <end position="30"/>
    </location>
</feature>
<dbReference type="EMBL" id="CACVKT020010003">
    <property type="protein sequence ID" value="CAC5424314.1"/>
    <property type="molecule type" value="Genomic_DNA"/>
</dbReference>
<feature type="region of interest" description="Disordered" evidence="1">
    <location>
        <begin position="140"/>
        <end position="162"/>
    </location>
</feature>
<proteinExistence type="predicted"/>
<feature type="region of interest" description="Disordered" evidence="1">
    <location>
        <begin position="1"/>
        <end position="39"/>
    </location>
</feature>
<evidence type="ECO:0000256" key="1">
    <source>
        <dbReference type="SAM" id="MobiDB-lite"/>
    </source>
</evidence>
<feature type="compositionally biased region" description="Basic and acidic residues" evidence="1">
    <location>
        <begin position="152"/>
        <end position="162"/>
    </location>
</feature>